<evidence type="ECO:0000313" key="3">
    <source>
        <dbReference type="Proteomes" id="UP000076744"/>
    </source>
</evidence>
<dbReference type="CDD" id="cd04301">
    <property type="entry name" value="NAT_SF"/>
    <property type="match status" value="1"/>
</dbReference>
<dbReference type="PROSITE" id="PS51186">
    <property type="entry name" value="GNAT"/>
    <property type="match status" value="1"/>
</dbReference>
<feature type="domain" description="N-acetyltransferase" evidence="1">
    <location>
        <begin position="140"/>
        <end position="276"/>
    </location>
</feature>
<dbReference type="AlphaFoldDB" id="A0A167RMD9"/>
<proteinExistence type="predicted"/>
<organism evidence="2 3">
    <name type="scientific">Cordyceps fumosorosea (strain ARSEF 2679)</name>
    <name type="common">Isaria fumosorosea</name>
    <dbReference type="NCBI Taxonomy" id="1081104"/>
    <lineage>
        <taxon>Eukaryota</taxon>
        <taxon>Fungi</taxon>
        <taxon>Dikarya</taxon>
        <taxon>Ascomycota</taxon>
        <taxon>Pezizomycotina</taxon>
        <taxon>Sordariomycetes</taxon>
        <taxon>Hypocreomycetidae</taxon>
        <taxon>Hypocreales</taxon>
        <taxon>Cordycipitaceae</taxon>
        <taxon>Cordyceps</taxon>
    </lineage>
</organism>
<keyword evidence="2" id="KW-0012">Acyltransferase</keyword>
<name>A0A167RMD9_CORFA</name>
<dbReference type="GeneID" id="30022812"/>
<sequence>MATHPTLDSLTESQLQALYTAHYRATTARIRVAGGARPVRIPGTAAALAWASDKQMHNGVPVGALAPSDDPAAAVRAVMEQSPSPCHWTVWPAPQPRLEQALLRHGFVIDDDEPAMAAALDEDALTARRAQAVAAAGPGFAITPVEDAQALDDWVATWGGDDTPAEVLDQSHQVYKVLLAELPRDEFGMFVGRVDGKPVGTGIVFCAEGLAAVHYIATLAAFRRRGIGRALTLHAMVAARRAGYRIAVLTASEDGRGVYRALGFGEFGKQTTYLRG</sequence>
<dbReference type="RefSeq" id="XP_018702612.1">
    <property type="nucleotide sequence ID" value="XM_018850124.1"/>
</dbReference>
<dbReference type="SUPFAM" id="SSF55729">
    <property type="entry name" value="Acyl-CoA N-acyltransferases (Nat)"/>
    <property type="match status" value="1"/>
</dbReference>
<reference evidence="2 3" key="1">
    <citation type="journal article" date="2016" name="Genome Biol. Evol.">
        <title>Divergent and convergent evolution of fungal pathogenicity.</title>
        <authorList>
            <person name="Shang Y."/>
            <person name="Xiao G."/>
            <person name="Zheng P."/>
            <person name="Cen K."/>
            <person name="Zhan S."/>
            <person name="Wang C."/>
        </authorList>
    </citation>
    <scope>NUCLEOTIDE SEQUENCE [LARGE SCALE GENOMIC DNA]</scope>
    <source>
        <strain evidence="2 3">ARSEF 2679</strain>
    </source>
</reference>
<dbReference type="InterPro" id="IPR016181">
    <property type="entry name" value="Acyl_CoA_acyltransferase"/>
</dbReference>
<keyword evidence="3" id="KW-1185">Reference proteome</keyword>
<dbReference type="Proteomes" id="UP000076744">
    <property type="component" value="Unassembled WGS sequence"/>
</dbReference>
<accession>A0A167RMD9</accession>
<dbReference type="Pfam" id="PF00583">
    <property type="entry name" value="Acetyltransf_1"/>
    <property type="match status" value="1"/>
</dbReference>
<gene>
    <name evidence="2" type="ORF">ISF_06520</name>
</gene>
<protein>
    <submittedName>
        <fullName evidence="2">Acyl-CoA N-acyltransferase</fullName>
    </submittedName>
</protein>
<comment type="caution">
    <text evidence="2">The sequence shown here is derived from an EMBL/GenBank/DDBJ whole genome shotgun (WGS) entry which is preliminary data.</text>
</comment>
<dbReference type="Gene3D" id="3.40.630.30">
    <property type="match status" value="1"/>
</dbReference>
<evidence type="ECO:0000313" key="2">
    <source>
        <dbReference type="EMBL" id="OAA58737.1"/>
    </source>
</evidence>
<evidence type="ECO:0000259" key="1">
    <source>
        <dbReference type="PROSITE" id="PS51186"/>
    </source>
</evidence>
<dbReference type="InterPro" id="IPR000182">
    <property type="entry name" value="GNAT_dom"/>
</dbReference>
<dbReference type="GO" id="GO:0016747">
    <property type="term" value="F:acyltransferase activity, transferring groups other than amino-acyl groups"/>
    <property type="evidence" value="ECO:0007669"/>
    <property type="project" value="InterPro"/>
</dbReference>
<dbReference type="EMBL" id="AZHB01000017">
    <property type="protein sequence ID" value="OAA58737.1"/>
    <property type="molecule type" value="Genomic_DNA"/>
</dbReference>
<keyword evidence="2" id="KW-0808">Transferase</keyword>
<dbReference type="OrthoDB" id="5228909at2759"/>